<gene>
    <name evidence="2" type="ORF">FF47_21</name>
</gene>
<organism evidence="2 3">
    <name type="scientific">Mycobacterium phage FF47</name>
    <dbReference type="NCBI Taxonomy" id="1305710"/>
    <lineage>
        <taxon>Viruses</taxon>
        <taxon>Duplodnaviria</taxon>
        <taxon>Heunggongvirae</taxon>
        <taxon>Uroviricota</taxon>
        <taxon>Caudoviricetes</taxon>
        <taxon>Mapvirus</taxon>
        <taxon>Mapvirus Ff47</taxon>
    </lineage>
</organism>
<dbReference type="GeneID" id="15302063"/>
<proteinExistence type="predicted"/>
<dbReference type="OrthoDB" id="1419at10239"/>
<keyword evidence="3" id="KW-1185">Reference proteome</keyword>
<dbReference type="Proteomes" id="UP000012168">
    <property type="component" value="Segment"/>
</dbReference>
<accession>M4W9S6</accession>
<reference evidence="2 3" key="1">
    <citation type="journal article" date="2014" name="Arch. Virol.">
        <title>Isolation and characterization of a novel bacteriophage against Mycobacterium avium subspecies paratuberculosis.</title>
        <authorList>
            <person name="Basra S."/>
            <person name="Anany H."/>
            <person name="Brovko L."/>
            <person name="Kropinski A.M."/>
            <person name="Griffiths M.W."/>
        </authorList>
    </citation>
    <scope>NUCLEOTIDE SEQUENCE [LARGE SCALE GENOMIC DNA]</scope>
</reference>
<sequence length="628" mass="70094">MSPSGSTRLGGEMSDAGGWVTHADLTFERLKGNSLFAAMEAAKEESGPPDPRNNPLRALRYARTRRNVIVKSYKQRPLIRVWDKNHDYIGRITAEKSVDWQELMYSPGSAKILLRRNNWLSDFLIKDVRADEDLHITIDPRPTKRSWETRWGGKVTAAHIRRTSDGAHEIELECISNWTHWQHLIFQANPVLPPEIQLPKIFIFPMNIRTSATYTAILNLARNYVPLLSIPTNLFNPGHWLVPIIDPALPTSQNPGLLGNFSMLDWPVQMAFVNPAIDQSRFSFVTARWTMADVATDPLFRDAGCFLRAYTFLTEDETSPHRELADLIGERAARPNRNCVVLAVLNKSGHTGPTGTLLDGIIDLVASTLDDGITEIVFPIDRDSDGITDPLFRKWLGVAPAKPKVVFRDGEYSGIIESDRINYKAKARTIATGGKSPGWVNQAITFGIRYALSQLAQVINYGLGAYQQPGTEGLDNLYQGQLDDTFLAFQKYTDPKRVLDMGAMALLEHMEQGSGTAWTVSGTVTLRMGHWKTRPRTVCKVSVVNGYPWLVYEDYELGDRVGFELAQVIFTDQVSGIKWSYSASQAMKCELAIGTDDDEEDPFARALRAIQTVWGVVGMVLGDGGSTF</sequence>
<feature type="domain" description="Gp28/Gp37-like" evidence="1">
    <location>
        <begin position="79"/>
        <end position="595"/>
    </location>
</feature>
<dbReference type="KEGG" id="vg:15302063"/>
<evidence type="ECO:0000313" key="3">
    <source>
        <dbReference type="Proteomes" id="UP000012168"/>
    </source>
</evidence>
<evidence type="ECO:0000259" key="1">
    <source>
        <dbReference type="Pfam" id="PF14594"/>
    </source>
</evidence>
<evidence type="ECO:0000313" key="2">
    <source>
        <dbReference type="EMBL" id="AGI12289.1"/>
    </source>
</evidence>
<name>M4W9S6_9CAUD</name>
<protein>
    <recommendedName>
        <fullName evidence="1">Gp28/Gp37-like domain-containing protein</fullName>
    </recommendedName>
</protein>
<dbReference type="InterPro" id="IPR029432">
    <property type="entry name" value="Gp28/Gp37-like_dom"/>
</dbReference>
<dbReference type="EMBL" id="JX901189">
    <property type="protein sequence ID" value="AGI12289.1"/>
    <property type="molecule type" value="Genomic_DNA"/>
</dbReference>
<dbReference type="RefSeq" id="YP_007869946.1">
    <property type="nucleotide sequence ID" value="NC_021063.1"/>
</dbReference>
<dbReference type="Pfam" id="PF14594">
    <property type="entry name" value="Sipho_Gp37"/>
    <property type="match status" value="1"/>
</dbReference>